<protein>
    <recommendedName>
        <fullName evidence="3">Elongation factor Tu</fullName>
    </recommendedName>
</protein>
<comment type="caution">
    <text evidence="1">The sequence shown here is derived from an EMBL/GenBank/DDBJ whole genome shotgun (WGS) entry which is preliminary data.</text>
</comment>
<dbReference type="Proteomes" id="UP001597519">
    <property type="component" value="Unassembled WGS sequence"/>
</dbReference>
<evidence type="ECO:0008006" key="3">
    <source>
        <dbReference type="Google" id="ProtNLM"/>
    </source>
</evidence>
<name>A0ABW5WX47_9STAP</name>
<evidence type="ECO:0000313" key="2">
    <source>
        <dbReference type="Proteomes" id="UP001597519"/>
    </source>
</evidence>
<proteinExistence type="predicted"/>
<dbReference type="RefSeq" id="WP_377773880.1">
    <property type="nucleotide sequence ID" value="NZ_JBHUOQ010000003.1"/>
</dbReference>
<reference evidence="2" key="1">
    <citation type="journal article" date="2019" name="Int. J. Syst. Evol. Microbiol.">
        <title>The Global Catalogue of Microorganisms (GCM) 10K type strain sequencing project: providing services to taxonomists for standard genome sequencing and annotation.</title>
        <authorList>
            <consortium name="The Broad Institute Genomics Platform"/>
            <consortium name="The Broad Institute Genome Sequencing Center for Infectious Disease"/>
            <person name="Wu L."/>
            <person name="Ma J."/>
        </authorList>
    </citation>
    <scope>NUCLEOTIDE SEQUENCE [LARGE SCALE GENOMIC DNA]</scope>
    <source>
        <strain evidence="2">KCTC 33575</strain>
    </source>
</reference>
<sequence length="245" mass="29225">MRQIFAYENQHDFEKYQQTADILFERLLKYKNILEEEYNLLDAPKAIVWTSKDIAVNILSSVPVPAYTSRDVIFMTPDKDEWKEVMTVQLDGREDAEVASYYASFDERQILTILAHELTHHIEFFPDDFDDYSSGIWFEEGMCEYLPRRILMDDEAFNQEVEVHSRLLELFEDKYGERSVEDFGSDSYNDSMSGIMFNYWKSFITVKYVVEELYDGDIQKVFKIHNDWHENYREQTFSEYLGIDV</sequence>
<organism evidence="1 2">
    <name type="scientific">Corticicoccus populi</name>
    <dbReference type="NCBI Taxonomy" id="1812821"/>
    <lineage>
        <taxon>Bacteria</taxon>
        <taxon>Bacillati</taxon>
        <taxon>Bacillota</taxon>
        <taxon>Bacilli</taxon>
        <taxon>Bacillales</taxon>
        <taxon>Staphylococcaceae</taxon>
        <taxon>Corticicoccus</taxon>
    </lineage>
</organism>
<gene>
    <name evidence="1" type="ORF">ACFSX4_09250</name>
</gene>
<keyword evidence="2" id="KW-1185">Reference proteome</keyword>
<accession>A0ABW5WX47</accession>
<evidence type="ECO:0000313" key="1">
    <source>
        <dbReference type="EMBL" id="MFD2830648.1"/>
    </source>
</evidence>
<dbReference type="EMBL" id="JBHUOQ010000003">
    <property type="protein sequence ID" value="MFD2830648.1"/>
    <property type="molecule type" value="Genomic_DNA"/>
</dbReference>